<dbReference type="AlphaFoldDB" id="A0A7J6E857"/>
<feature type="repeat" description="PPR" evidence="3">
    <location>
        <begin position="379"/>
        <end position="413"/>
    </location>
</feature>
<keyword evidence="2" id="KW-0677">Repeat</keyword>
<dbReference type="Pfam" id="PF13041">
    <property type="entry name" value="PPR_2"/>
    <property type="match status" value="1"/>
</dbReference>
<dbReference type="InterPro" id="IPR002885">
    <property type="entry name" value="PPR_rpt"/>
</dbReference>
<dbReference type="GO" id="GO:0003729">
    <property type="term" value="F:mRNA binding"/>
    <property type="evidence" value="ECO:0007669"/>
    <property type="project" value="TreeGrafter"/>
</dbReference>
<dbReference type="PANTHER" id="PTHR47933:SF23">
    <property type="entry name" value="OS02G0468500 PROTEIN"/>
    <property type="match status" value="1"/>
</dbReference>
<protein>
    <recommendedName>
        <fullName evidence="6">Pentatricopeptide repeat-containing protein</fullName>
    </recommendedName>
</protein>
<proteinExistence type="inferred from homology"/>
<dbReference type="InterPro" id="IPR011990">
    <property type="entry name" value="TPR-like_helical_dom_sf"/>
</dbReference>
<dbReference type="Pfam" id="PF13812">
    <property type="entry name" value="PPR_3"/>
    <property type="match status" value="1"/>
</dbReference>
<evidence type="ECO:0000313" key="4">
    <source>
        <dbReference type="EMBL" id="KAF4354643.1"/>
    </source>
</evidence>
<dbReference type="Pfam" id="PF01535">
    <property type="entry name" value="PPR"/>
    <property type="match status" value="1"/>
</dbReference>
<dbReference type="Gene3D" id="1.25.40.10">
    <property type="entry name" value="Tetratricopeptide repeat domain"/>
    <property type="match status" value="2"/>
</dbReference>
<comment type="caution">
    <text evidence="4">The sequence shown here is derived from an EMBL/GenBank/DDBJ whole genome shotgun (WGS) entry which is preliminary data.</text>
</comment>
<evidence type="ECO:0000256" key="1">
    <source>
        <dbReference type="ARBA" id="ARBA00007626"/>
    </source>
</evidence>
<sequence length="580" mass="66948">MNNNNISESTKFEHTHYSSHESDRMIFQPSDSYKPIYSMRQHLLLLSTFRSDSHFPQSENKNAGNIFDTFFPFFLFFSNSNLASRLNYVNPFGQYLYFFKRYFVSSCNSNLVNGNKLPYFCFMATKGHKPCSEISSNGLQRGFEQLTLCSFYSTKPICRSYRRRVSKRLKASNKPILDEAQFQRALSQLLPRFTAEELANVMAQQDDPLVCLELFNWASQQPRFKHDASTYHIAVKKLGAAEMYEEMDDVVNQVLAISHMGTEALFNTIIYFFTEARKLTRAINIYKHMKNSRNLACRPSIRTYNTLFAAFLSRGNNSYINHVYMDTVRGLFRQMVNDGIEPDIFSLNSMVKGYVLSLHVNDALRIFHQMGVVYNCIPNSFTYDYLIHGLCAQGRTNNAIELCNQMKSKSFIPSGKSYNSLVNALALSGDVEEAINEILLHRMYLRFKLLCQMIHHKIGSMLLDADLHYRIRTPEREQPASLGKWPKVGSLICTVFNFSRTSKTKYTNSNTREREGLSFRGHEAVSAQCVDWGVVDRFSIRQLIVLRVLFSRLDEEAYVMIITYNDSEVVIEMSVDETHP</sequence>
<organism evidence="4 5">
    <name type="scientific">Cannabis sativa</name>
    <name type="common">Hemp</name>
    <name type="synonym">Marijuana</name>
    <dbReference type="NCBI Taxonomy" id="3483"/>
    <lineage>
        <taxon>Eukaryota</taxon>
        <taxon>Viridiplantae</taxon>
        <taxon>Streptophyta</taxon>
        <taxon>Embryophyta</taxon>
        <taxon>Tracheophyta</taxon>
        <taxon>Spermatophyta</taxon>
        <taxon>Magnoliopsida</taxon>
        <taxon>eudicotyledons</taxon>
        <taxon>Gunneridae</taxon>
        <taxon>Pentapetalae</taxon>
        <taxon>rosids</taxon>
        <taxon>fabids</taxon>
        <taxon>Rosales</taxon>
        <taxon>Cannabaceae</taxon>
        <taxon>Cannabis</taxon>
    </lineage>
</organism>
<evidence type="ECO:0000256" key="2">
    <source>
        <dbReference type="ARBA" id="ARBA00022737"/>
    </source>
</evidence>
<name>A0A7J6E857_CANSA</name>
<dbReference type="PROSITE" id="PS51375">
    <property type="entry name" value="PPR"/>
    <property type="match status" value="1"/>
</dbReference>
<gene>
    <name evidence="4" type="ORF">F8388_009634</name>
</gene>
<dbReference type="Proteomes" id="UP000525078">
    <property type="component" value="Unassembled WGS sequence"/>
</dbReference>
<dbReference type="NCBIfam" id="TIGR00756">
    <property type="entry name" value="PPR"/>
    <property type="match status" value="2"/>
</dbReference>
<comment type="similarity">
    <text evidence="1">Belongs to the PPR family. P subfamily.</text>
</comment>
<dbReference type="PANTHER" id="PTHR47933">
    <property type="entry name" value="PENTATRICOPEPTIDE REPEAT-CONTAINING PROTEIN 1, MITOCHONDRIAL"/>
    <property type="match status" value="1"/>
</dbReference>
<reference evidence="4 5" key="1">
    <citation type="journal article" date="2020" name="bioRxiv">
        <title>Sequence and annotation of 42 cannabis genomes reveals extensive copy number variation in cannabinoid synthesis and pathogen resistance genes.</title>
        <authorList>
            <person name="Mckernan K.J."/>
            <person name="Helbert Y."/>
            <person name="Kane L.T."/>
            <person name="Ebling H."/>
            <person name="Zhang L."/>
            <person name="Liu B."/>
            <person name="Eaton Z."/>
            <person name="Mclaughlin S."/>
            <person name="Kingan S."/>
            <person name="Baybayan P."/>
            <person name="Concepcion G."/>
            <person name="Jordan M."/>
            <person name="Riva A."/>
            <person name="Barbazuk W."/>
            <person name="Harkins T."/>
        </authorList>
    </citation>
    <scope>NUCLEOTIDE SEQUENCE [LARGE SCALE GENOMIC DNA]</scope>
    <source>
        <strain evidence="5">cv. Jamaican Lion 4</strain>
        <tissue evidence="4">Leaf</tissue>
    </source>
</reference>
<accession>A0A7J6E857</accession>
<evidence type="ECO:0000256" key="3">
    <source>
        <dbReference type="PROSITE-ProRule" id="PRU00708"/>
    </source>
</evidence>
<dbReference type="EMBL" id="JAATIP010000278">
    <property type="protein sequence ID" value="KAF4354643.1"/>
    <property type="molecule type" value="Genomic_DNA"/>
</dbReference>
<dbReference type="InterPro" id="IPR051240">
    <property type="entry name" value="Mito_RNA-Proc/Resp"/>
</dbReference>
<evidence type="ECO:0000313" key="5">
    <source>
        <dbReference type="Proteomes" id="UP000525078"/>
    </source>
</evidence>
<evidence type="ECO:0008006" key="6">
    <source>
        <dbReference type="Google" id="ProtNLM"/>
    </source>
</evidence>